<dbReference type="Gene3D" id="2.40.160.20">
    <property type="match status" value="1"/>
</dbReference>
<name>A0A1P8K2R5_9BURK</name>
<organism evidence="3 4">
    <name type="scientific">Rhodoferax koreensis</name>
    <dbReference type="NCBI Taxonomy" id="1842727"/>
    <lineage>
        <taxon>Bacteria</taxon>
        <taxon>Pseudomonadati</taxon>
        <taxon>Pseudomonadota</taxon>
        <taxon>Betaproteobacteria</taxon>
        <taxon>Burkholderiales</taxon>
        <taxon>Comamonadaceae</taxon>
        <taxon>Rhodoferax</taxon>
    </lineage>
</organism>
<dbReference type="InterPro" id="IPR005618">
    <property type="entry name" value="OMPW"/>
</dbReference>
<dbReference type="GO" id="GO:0009279">
    <property type="term" value="C:cell outer membrane"/>
    <property type="evidence" value="ECO:0007669"/>
    <property type="project" value="UniProtKB-SubCell"/>
</dbReference>
<dbReference type="STRING" id="1842727.RD110_25970"/>
<accession>A0A1P8K2R5</accession>
<evidence type="ECO:0000256" key="2">
    <source>
        <dbReference type="SAM" id="SignalP"/>
    </source>
</evidence>
<evidence type="ECO:0000256" key="1">
    <source>
        <dbReference type="ARBA" id="ARBA00004442"/>
    </source>
</evidence>
<dbReference type="InterPro" id="IPR011250">
    <property type="entry name" value="OMP/PagP_B-barrel"/>
</dbReference>
<dbReference type="PANTHER" id="PTHR36920">
    <property type="match status" value="1"/>
</dbReference>
<evidence type="ECO:0000313" key="4">
    <source>
        <dbReference type="Proteomes" id="UP000186609"/>
    </source>
</evidence>
<reference evidence="3 4" key="1">
    <citation type="submission" date="2017-01" db="EMBL/GenBank/DDBJ databases">
        <authorList>
            <person name="Mah S.A."/>
            <person name="Swanson W.J."/>
            <person name="Moy G.W."/>
            <person name="Vacquier V.D."/>
        </authorList>
    </citation>
    <scope>NUCLEOTIDE SEQUENCE [LARGE SCALE GENOMIC DNA]</scope>
    <source>
        <strain evidence="3 4">DCY110</strain>
    </source>
</reference>
<dbReference type="OrthoDB" id="9807574at2"/>
<protein>
    <recommendedName>
        <fullName evidence="5">OmpW family protein</fullName>
    </recommendedName>
</protein>
<sequence>MKPHPTWVLATLVLAATATATAQAQTTGNWMLRGGFTRITPDVDSGDLSAPSIPGTKVDVGSSTRLSGGVSYMLTPNVSLDFPLSLPFTQDITGDGAIAGAGKIGDIRSLPITLLAQYRFFEPTARLRPYLGLGPTYAKLYKAHGSATLSGLTGGSPSQPTLLSADSRWGMTLQVGATVAIDDHWYVDGFVSKTLLRTTATLSTGQSIGLKLNPTAVQLGLGYRF</sequence>
<dbReference type="GO" id="GO:0055085">
    <property type="term" value="P:transmembrane transport"/>
    <property type="evidence" value="ECO:0007669"/>
    <property type="project" value="TreeGrafter"/>
</dbReference>
<keyword evidence="4" id="KW-1185">Reference proteome</keyword>
<keyword evidence="2" id="KW-0732">Signal</keyword>
<dbReference type="Proteomes" id="UP000186609">
    <property type="component" value="Chromosome"/>
</dbReference>
<dbReference type="Pfam" id="PF03922">
    <property type="entry name" value="OmpW"/>
    <property type="match status" value="1"/>
</dbReference>
<proteinExistence type="predicted"/>
<dbReference type="AlphaFoldDB" id="A0A1P8K2R5"/>
<dbReference type="PANTHER" id="PTHR36920:SF1">
    <property type="entry name" value="OUTER MEMBRANE PROTEIN W"/>
    <property type="match status" value="1"/>
</dbReference>
<feature type="signal peptide" evidence="2">
    <location>
        <begin position="1"/>
        <end position="24"/>
    </location>
</feature>
<dbReference type="RefSeq" id="WP_076203726.1">
    <property type="nucleotide sequence ID" value="NZ_CP019236.1"/>
</dbReference>
<gene>
    <name evidence="3" type="ORF">RD110_25970</name>
</gene>
<dbReference type="KEGG" id="rhy:RD110_25970"/>
<evidence type="ECO:0000313" key="3">
    <source>
        <dbReference type="EMBL" id="APW40221.1"/>
    </source>
</evidence>
<evidence type="ECO:0008006" key="5">
    <source>
        <dbReference type="Google" id="ProtNLM"/>
    </source>
</evidence>
<feature type="chain" id="PRO_5013383533" description="OmpW family protein" evidence="2">
    <location>
        <begin position="25"/>
        <end position="225"/>
    </location>
</feature>
<dbReference type="SUPFAM" id="SSF56925">
    <property type="entry name" value="OMPA-like"/>
    <property type="match status" value="1"/>
</dbReference>
<dbReference type="EMBL" id="CP019236">
    <property type="protein sequence ID" value="APW40221.1"/>
    <property type="molecule type" value="Genomic_DNA"/>
</dbReference>
<comment type="subcellular location">
    <subcellularLocation>
        <location evidence="1">Cell outer membrane</location>
    </subcellularLocation>
</comment>